<dbReference type="InterPro" id="IPR046347">
    <property type="entry name" value="bZIP_sf"/>
</dbReference>
<dbReference type="EMBL" id="JAEPRA010000019">
    <property type="protein sequence ID" value="KAG2173432.1"/>
    <property type="molecule type" value="Genomic_DNA"/>
</dbReference>
<dbReference type="Proteomes" id="UP000612746">
    <property type="component" value="Unassembled WGS sequence"/>
</dbReference>
<feature type="domain" description="BZIP" evidence="7">
    <location>
        <begin position="87"/>
        <end position="144"/>
    </location>
</feature>
<reference evidence="8" key="1">
    <citation type="submission" date="2020-12" db="EMBL/GenBank/DDBJ databases">
        <title>Metabolic potential, ecology and presence of endohyphal bacteria is reflected in genomic diversity of Mucoromycotina.</title>
        <authorList>
            <person name="Muszewska A."/>
            <person name="Okrasinska A."/>
            <person name="Steczkiewicz K."/>
            <person name="Drgas O."/>
            <person name="Orlowska M."/>
            <person name="Perlinska-Lenart U."/>
            <person name="Aleksandrzak-Piekarczyk T."/>
            <person name="Szatraj K."/>
            <person name="Zielenkiewicz U."/>
            <person name="Pilsyk S."/>
            <person name="Malc E."/>
            <person name="Mieczkowski P."/>
            <person name="Kruszewska J.S."/>
            <person name="Biernat P."/>
            <person name="Pawlowska J."/>
        </authorList>
    </citation>
    <scope>NUCLEOTIDE SEQUENCE</scope>
    <source>
        <strain evidence="8">WA0000051536</strain>
    </source>
</reference>
<dbReference type="PROSITE" id="PS50217">
    <property type="entry name" value="BZIP"/>
    <property type="match status" value="1"/>
</dbReference>
<dbReference type="PROSITE" id="PS00036">
    <property type="entry name" value="BZIP_BASIC"/>
    <property type="match status" value="1"/>
</dbReference>
<evidence type="ECO:0000256" key="5">
    <source>
        <dbReference type="SAM" id="Coils"/>
    </source>
</evidence>
<sequence length="170" mass="18899">MVDVRSGRLASHVKVETVSDRAGPSLSVDAIDDWLENDLIQRGILGSTMPVQQTDMLSESSSSVSSRKTTKQRSKRDGSSTKDIVTKRQRNTDAARRSRLRKALKLQSLENEVSELKAENITLAGQVSSLEARQAEFASREQTLKTRIQELESQLQGAQARLIQAQYNTI</sequence>
<evidence type="ECO:0000256" key="6">
    <source>
        <dbReference type="SAM" id="MobiDB-lite"/>
    </source>
</evidence>
<evidence type="ECO:0000256" key="3">
    <source>
        <dbReference type="ARBA" id="ARBA00023163"/>
    </source>
</evidence>
<dbReference type="PANTHER" id="PTHR45764">
    <property type="entry name" value="BZIP TRANSCRIPTION FACTOR 44"/>
    <property type="match status" value="1"/>
</dbReference>
<keyword evidence="9" id="KW-1185">Reference proteome</keyword>
<keyword evidence="2" id="KW-0238">DNA-binding</keyword>
<dbReference type="SMART" id="SM00338">
    <property type="entry name" value="BRLZ"/>
    <property type="match status" value="1"/>
</dbReference>
<evidence type="ECO:0000259" key="7">
    <source>
        <dbReference type="PROSITE" id="PS50217"/>
    </source>
</evidence>
<keyword evidence="1" id="KW-0805">Transcription regulation</keyword>
<dbReference type="OrthoDB" id="2257100at2759"/>
<name>A0A8H7PGB5_9FUNG</name>
<comment type="caution">
    <text evidence="8">The sequence shown here is derived from an EMBL/GenBank/DDBJ whole genome shotgun (WGS) entry which is preliminary data.</text>
</comment>
<feature type="compositionally biased region" description="Low complexity" evidence="6">
    <location>
        <begin position="58"/>
        <end position="67"/>
    </location>
</feature>
<evidence type="ECO:0000256" key="2">
    <source>
        <dbReference type="ARBA" id="ARBA00023125"/>
    </source>
</evidence>
<feature type="region of interest" description="Disordered" evidence="6">
    <location>
        <begin position="53"/>
        <end position="98"/>
    </location>
</feature>
<dbReference type="AlphaFoldDB" id="A0A8H7PGB5"/>
<keyword evidence="3" id="KW-0804">Transcription</keyword>
<dbReference type="GO" id="GO:0003677">
    <property type="term" value="F:DNA binding"/>
    <property type="evidence" value="ECO:0007669"/>
    <property type="project" value="UniProtKB-KW"/>
</dbReference>
<keyword evidence="5" id="KW-0175">Coiled coil</keyword>
<accession>A0A8H7PGB5</accession>
<protein>
    <recommendedName>
        <fullName evidence="7">BZIP domain-containing protein</fullName>
    </recommendedName>
</protein>
<dbReference type="PANTHER" id="PTHR45764:SF38">
    <property type="entry name" value="BZIP TRANSCRIPTION FACTOR 44"/>
    <property type="match status" value="1"/>
</dbReference>
<organism evidence="8 9">
    <name type="scientific">Umbelopsis vinacea</name>
    <dbReference type="NCBI Taxonomy" id="44442"/>
    <lineage>
        <taxon>Eukaryota</taxon>
        <taxon>Fungi</taxon>
        <taxon>Fungi incertae sedis</taxon>
        <taxon>Mucoromycota</taxon>
        <taxon>Mucoromycotina</taxon>
        <taxon>Umbelopsidomycetes</taxon>
        <taxon>Umbelopsidales</taxon>
        <taxon>Umbelopsidaceae</taxon>
        <taxon>Umbelopsis</taxon>
    </lineage>
</organism>
<evidence type="ECO:0000313" key="8">
    <source>
        <dbReference type="EMBL" id="KAG2173432.1"/>
    </source>
</evidence>
<dbReference type="Gene3D" id="3.30.160.60">
    <property type="entry name" value="Classic Zinc Finger"/>
    <property type="match status" value="1"/>
</dbReference>
<dbReference type="CDD" id="cd12193">
    <property type="entry name" value="bZIP_GCN4"/>
    <property type="match status" value="1"/>
</dbReference>
<dbReference type="Pfam" id="PF07716">
    <property type="entry name" value="bZIP_2"/>
    <property type="match status" value="1"/>
</dbReference>
<evidence type="ECO:0000256" key="4">
    <source>
        <dbReference type="ARBA" id="ARBA00023242"/>
    </source>
</evidence>
<gene>
    <name evidence="8" type="ORF">INT44_008784</name>
</gene>
<dbReference type="GO" id="GO:0003700">
    <property type="term" value="F:DNA-binding transcription factor activity"/>
    <property type="evidence" value="ECO:0007669"/>
    <property type="project" value="InterPro"/>
</dbReference>
<feature type="compositionally biased region" description="Basic and acidic residues" evidence="6">
    <location>
        <begin position="75"/>
        <end position="96"/>
    </location>
</feature>
<keyword evidence="4" id="KW-0539">Nucleus</keyword>
<dbReference type="SUPFAM" id="SSF57959">
    <property type="entry name" value="Leucine zipper domain"/>
    <property type="match status" value="1"/>
</dbReference>
<evidence type="ECO:0000313" key="9">
    <source>
        <dbReference type="Proteomes" id="UP000612746"/>
    </source>
</evidence>
<proteinExistence type="predicted"/>
<feature type="coiled-coil region" evidence="5">
    <location>
        <begin position="99"/>
        <end position="168"/>
    </location>
</feature>
<dbReference type="InterPro" id="IPR004827">
    <property type="entry name" value="bZIP"/>
</dbReference>
<evidence type="ECO:0000256" key="1">
    <source>
        <dbReference type="ARBA" id="ARBA00023015"/>
    </source>
</evidence>